<name>A0AAW0WVF7_CHEQU</name>
<evidence type="ECO:0000256" key="2">
    <source>
        <dbReference type="SAM" id="SignalP"/>
    </source>
</evidence>
<keyword evidence="2" id="KW-0732">Signal</keyword>
<feature type="signal peptide" evidence="2">
    <location>
        <begin position="1"/>
        <end position="24"/>
    </location>
</feature>
<gene>
    <name evidence="3" type="ORF">OTU49_007504</name>
</gene>
<sequence length="207" mass="23325">MMRLFVVVISCCLVVTVFTLSANSQDTDDGLYDLDSSANDIKEVILTSASASTHPDDSPHQQLPLPQDTDHAEDVSKLPDAAPDHTGGHLAEPENYFFENQSTEDEEEVLENVPPVMQERQDFAPPFHHPPPTSARRPHLGRVPGFPLRQGFRGQAQSLQQQGQLQLRGEQEIRRQLREQLRIQLQQQEPRQQHTPPTHPDISLIPL</sequence>
<feature type="region of interest" description="Disordered" evidence="1">
    <location>
        <begin position="121"/>
        <end position="171"/>
    </location>
</feature>
<feature type="region of interest" description="Disordered" evidence="1">
    <location>
        <begin position="183"/>
        <end position="207"/>
    </location>
</feature>
<dbReference type="Proteomes" id="UP001445076">
    <property type="component" value="Unassembled WGS sequence"/>
</dbReference>
<protein>
    <submittedName>
        <fullName evidence="3">Uncharacterized protein</fullName>
    </submittedName>
</protein>
<feature type="compositionally biased region" description="Basic and acidic residues" evidence="1">
    <location>
        <begin position="68"/>
        <end position="87"/>
    </location>
</feature>
<organism evidence="3 4">
    <name type="scientific">Cherax quadricarinatus</name>
    <name type="common">Australian red claw crayfish</name>
    <dbReference type="NCBI Taxonomy" id="27406"/>
    <lineage>
        <taxon>Eukaryota</taxon>
        <taxon>Metazoa</taxon>
        <taxon>Ecdysozoa</taxon>
        <taxon>Arthropoda</taxon>
        <taxon>Crustacea</taxon>
        <taxon>Multicrustacea</taxon>
        <taxon>Malacostraca</taxon>
        <taxon>Eumalacostraca</taxon>
        <taxon>Eucarida</taxon>
        <taxon>Decapoda</taxon>
        <taxon>Pleocyemata</taxon>
        <taxon>Astacidea</taxon>
        <taxon>Parastacoidea</taxon>
        <taxon>Parastacidae</taxon>
        <taxon>Cherax</taxon>
    </lineage>
</organism>
<reference evidence="3 4" key="1">
    <citation type="journal article" date="2024" name="BMC Genomics">
        <title>Genome assembly of redclaw crayfish (Cherax quadricarinatus) provides insights into its immune adaptation and hypoxia tolerance.</title>
        <authorList>
            <person name="Liu Z."/>
            <person name="Zheng J."/>
            <person name="Li H."/>
            <person name="Fang K."/>
            <person name="Wang S."/>
            <person name="He J."/>
            <person name="Zhou D."/>
            <person name="Weng S."/>
            <person name="Chi M."/>
            <person name="Gu Z."/>
            <person name="He J."/>
            <person name="Li F."/>
            <person name="Wang M."/>
        </authorList>
    </citation>
    <scope>NUCLEOTIDE SEQUENCE [LARGE SCALE GENOMIC DNA]</scope>
    <source>
        <strain evidence="3">ZL_2023a</strain>
    </source>
</reference>
<feature type="non-terminal residue" evidence="3">
    <location>
        <position position="207"/>
    </location>
</feature>
<evidence type="ECO:0000313" key="4">
    <source>
        <dbReference type="Proteomes" id="UP001445076"/>
    </source>
</evidence>
<feature type="region of interest" description="Disordered" evidence="1">
    <location>
        <begin position="50"/>
        <end position="92"/>
    </location>
</feature>
<comment type="caution">
    <text evidence="3">The sequence shown here is derived from an EMBL/GenBank/DDBJ whole genome shotgun (WGS) entry which is preliminary data.</text>
</comment>
<keyword evidence="4" id="KW-1185">Reference proteome</keyword>
<feature type="chain" id="PRO_5043508593" evidence="2">
    <location>
        <begin position="25"/>
        <end position="207"/>
    </location>
</feature>
<dbReference type="AlphaFoldDB" id="A0AAW0WVF7"/>
<dbReference type="EMBL" id="JARKIK010000061">
    <property type="protein sequence ID" value="KAK8731243.1"/>
    <property type="molecule type" value="Genomic_DNA"/>
</dbReference>
<evidence type="ECO:0000256" key="1">
    <source>
        <dbReference type="SAM" id="MobiDB-lite"/>
    </source>
</evidence>
<accession>A0AAW0WVF7</accession>
<evidence type="ECO:0000313" key="3">
    <source>
        <dbReference type="EMBL" id="KAK8731243.1"/>
    </source>
</evidence>
<proteinExistence type="predicted"/>
<feature type="compositionally biased region" description="Low complexity" evidence="1">
    <location>
        <begin position="150"/>
        <end position="168"/>
    </location>
</feature>